<evidence type="ECO:0000313" key="4">
    <source>
        <dbReference type="Proteomes" id="UP000190744"/>
    </source>
</evidence>
<gene>
    <name evidence="3" type="ORF">PEBR_05621</name>
</gene>
<comment type="caution">
    <text evidence="3">The sequence shown here is derived from an EMBL/GenBank/DDBJ whole genome shotgun (WGS) entry which is preliminary data.</text>
</comment>
<sequence>MESGGEGGRRRAEERTLDDSKLLVPGMTAGGQARATERLAFPKTPEPLRATFLESCSVTSNLHPSPSSASRSLRYLSTPTPVAMYPSRVLRMQPSRAFYSPAPKEAHSAHTISQRLRMIKKCPPELIPLGIVLGVAVGAAIYSSTKKLMTDKTLRLYRNSPESRDH</sequence>
<proteinExistence type="predicted"/>
<reference evidence="4" key="1">
    <citation type="submission" date="2015-09" db="EMBL/GenBank/DDBJ databases">
        <authorList>
            <person name="Fill T.P."/>
            <person name="Baretta J.F."/>
            <person name="de Almeida L.G."/>
            <person name="Rocha M."/>
            <person name="de Souza D.H."/>
            <person name="Malavazi I."/>
            <person name="Cerdeira L.T."/>
            <person name="Hong H."/>
            <person name="Samborskyy M."/>
            <person name="de Vasconcelos A.T."/>
            <person name="Leadlay P."/>
            <person name="Rodrigues-Filho E."/>
        </authorList>
    </citation>
    <scope>NUCLEOTIDE SEQUENCE [LARGE SCALE GENOMIC DNA]</scope>
    <source>
        <strain evidence="4">LaBioMMi 136</strain>
    </source>
</reference>
<protein>
    <recommendedName>
        <fullName evidence="5">NADH-ubiquinone reductase complex 1 MLRQ subunit</fullName>
    </recommendedName>
</protein>
<feature type="transmembrane region" description="Helical" evidence="2">
    <location>
        <begin position="126"/>
        <end position="145"/>
    </location>
</feature>
<evidence type="ECO:0000313" key="3">
    <source>
        <dbReference type="EMBL" id="OOQ90228.1"/>
    </source>
</evidence>
<organism evidence="3 4">
    <name type="scientific">Penicillium brasilianum</name>
    <dbReference type="NCBI Taxonomy" id="104259"/>
    <lineage>
        <taxon>Eukaryota</taxon>
        <taxon>Fungi</taxon>
        <taxon>Dikarya</taxon>
        <taxon>Ascomycota</taxon>
        <taxon>Pezizomycotina</taxon>
        <taxon>Eurotiomycetes</taxon>
        <taxon>Eurotiomycetidae</taxon>
        <taxon>Eurotiales</taxon>
        <taxon>Aspergillaceae</taxon>
        <taxon>Penicillium</taxon>
    </lineage>
</organism>
<keyword evidence="2" id="KW-0472">Membrane</keyword>
<dbReference type="EMBL" id="LJBN01000099">
    <property type="protein sequence ID" value="OOQ90228.1"/>
    <property type="molecule type" value="Genomic_DNA"/>
</dbReference>
<name>A0A1S9RZ48_PENBI</name>
<keyword evidence="2" id="KW-1133">Transmembrane helix</keyword>
<dbReference type="AlphaFoldDB" id="A0A1S9RZ48"/>
<dbReference type="InterPro" id="IPR010530">
    <property type="entry name" value="B12D"/>
</dbReference>
<feature type="region of interest" description="Disordered" evidence="1">
    <location>
        <begin position="1"/>
        <end position="35"/>
    </location>
</feature>
<feature type="compositionally biased region" description="Basic and acidic residues" evidence="1">
    <location>
        <begin position="7"/>
        <end position="21"/>
    </location>
</feature>
<dbReference type="Pfam" id="PF06522">
    <property type="entry name" value="B12D"/>
    <property type="match status" value="1"/>
</dbReference>
<evidence type="ECO:0008006" key="5">
    <source>
        <dbReference type="Google" id="ProtNLM"/>
    </source>
</evidence>
<keyword evidence="2" id="KW-0812">Transmembrane</keyword>
<dbReference type="Proteomes" id="UP000190744">
    <property type="component" value="Unassembled WGS sequence"/>
</dbReference>
<accession>A0A1S9RZ48</accession>
<evidence type="ECO:0000256" key="2">
    <source>
        <dbReference type="SAM" id="Phobius"/>
    </source>
</evidence>
<evidence type="ECO:0000256" key="1">
    <source>
        <dbReference type="SAM" id="MobiDB-lite"/>
    </source>
</evidence>